<evidence type="ECO:0000313" key="2">
    <source>
        <dbReference type="EMBL" id="AWH62549.1"/>
    </source>
</evidence>
<keyword evidence="1" id="KW-1133">Transmembrane helix</keyword>
<keyword evidence="2" id="KW-0496">Mitochondrion</keyword>
<dbReference type="EMBL" id="MG592726">
    <property type="protein sequence ID" value="AWH62549.1"/>
    <property type="molecule type" value="Genomic_DNA"/>
</dbReference>
<evidence type="ECO:0000256" key="1">
    <source>
        <dbReference type="SAM" id="Phobius"/>
    </source>
</evidence>
<proteinExistence type="predicted"/>
<reference evidence="2" key="1">
    <citation type="submission" date="2017-11" db="EMBL/GenBank/DDBJ databases">
        <title>Complete Sequences of the Mitochondrial DNA of the Gracilaria spinulosa.</title>
        <authorList>
            <person name="Liu T."/>
            <person name="Liu C."/>
            <person name="Li Y."/>
        </authorList>
    </citation>
    <scope>NUCLEOTIDE SEQUENCE</scope>
</reference>
<dbReference type="Gene3D" id="1.20.1300.10">
    <property type="entry name" value="Fumarate reductase/succinate dehydrogenase, transmembrane subunit"/>
    <property type="match status" value="1"/>
</dbReference>
<dbReference type="GO" id="GO:0016020">
    <property type="term" value="C:membrane"/>
    <property type="evidence" value="ECO:0007669"/>
    <property type="project" value="InterPro"/>
</dbReference>
<geneLocation type="mitochondrion" evidence="2"/>
<organism evidence="2">
    <name type="scientific">Gracilaria spinulosa</name>
    <dbReference type="NCBI Taxonomy" id="172972"/>
    <lineage>
        <taxon>Eukaryota</taxon>
        <taxon>Rhodophyta</taxon>
        <taxon>Florideophyceae</taxon>
        <taxon>Rhodymeniophycidae</taxon>
        <taxon>Gracilariales</taxon>
        <taxon>Gracilariaceae</taxon>
        <taxon>Gracilaria</taxon>
    </lineage>
</organism>
<protein>
    <submittedName>
        <fullName evidence="2">SdhD</fullName>
    </submittedName>
</protein>
<name>A0A2S1PUP4_9FLOR</name>
<sequence length="79" mass="9189">MIDINWILMRLGGIFLFSGIFLDVEIVVLIIGFVLIHMNLGLKTILVDYIHIEKIKITLLFLIRISSIEISRYFVELLL</sequence>
<dbReference type="GeneID" id="36948881"/>
<keyword evidence="1" id="KW-0812">Transmembrane</keyword>
<feature type="transmembrane region" description="Helical" evidence="1">
    <location>
        <begin position="12"/>
        <end position="36"/>
    </location>
</feature>
<dbReference type="RefSeq" id="YP_009490389.1">
    <property type="nucleotide sequence ID" value="NC_037890.1"/>
</dbReference>
<dbReference type="AlphaFoldDB" id="A0A2S1PUP4"/>
<dbReference type="SUPFAM" id="SSF81343">
    <property type="entry name" value="Fumarate reductase respiratory complex transmembrane subunits"/>
    <property type="match status" value="1"/>
</dbReference>
<gene>
    <name evidence="2" type="primary">sdhD</name>
    <name evidence="2" type="ORF">GrspinCDS005</name>
</gene>
<dbReference type="InterPro" id="IPR034804">
    <property type="entry name" value="SQR/QFR_C/D"/>
</dbReference>
<accession>A0A2S1PUP4</accession>
<keyword evidence="1" id="KW-0472">Membrane</keyword>